<gene>
    <name evidence="3" type="ORF">RM520_00385</name>
</gene>
<dbReference type="InterPro" id="IPR018392">
    <property type="entry name" value="LysM"/>
</dbReference>
<comment type="caution">
    <text evidence="3">The sequence shown here is derived from an EMBL/GenBank/DDBJ whole genome shotgun (WGS) entry which is preliminary data.</text>
</comment>
<reference evidence="3 4" key="1">
    <citation type="submission" date="2023-09" db="EMBL/GenBank/DDBJ databases">
        <authorList>
            <person name="Rey-Velasco X."/>
        </authorList>
    </citation>
    <scope>NUCLEOTIDE SEQUENCE [LARGE SCALE GENOMIC DNA]</scope>
    <source>
        <strain evidence="3 4">P007</strain>
    </source>
</reference>
<evidence type="ECO:0000259" key="2">
    <source>
        <dbReference type="PROSITE" id="PS51782"/>
    </source>
</evidence>
<feature type="signal peptide" evidence="1">
    <location>
        <begin position="1"/>
        <end position="19"/>
    </location>
</feature>
<evidence type="ECO:0000256" key="1">
    <source>
        <dbReference type="SAM" id="SignalP"/>
    </source>
</evidence>
<keyword evidence="1" id="KW-0732">Signal</keyword>
<evidence type="ECO:0000313" key="3">
    <source>
        <dbReference type="EMBL" id="MDT0620056.1"/>
    </source>
</evidence>
<accession>A0ABU3BE36</accession>
<name>A0ABU3BE36_9FLAO</name>
<feature type="domain" description="LysM" evidence="2">
    <location>
        <begin position="24"/>
        <end position="74"/>
    </location>
</feature>
<feature type="chain" id="PRO_5045567553" description="LysM domain-containing protein" evidence="1">
    <location>
        <begin position="20"/>
        <end position="305"/>
    </location>
</feature>
<sequence length="305" mass="34323">MKRFFVLLFALLIYCSATSQDFLRTVVAKKGDGIFSILRKEGLNPSKYYAAFISLNEANIKNGSELHLGRIYKIPTASDSFIEKGRIVNVSDGAEKALYDEELNKISLKSDNLSNAVYYLVAEEKTSKSSYCSTIVSELAYSFLVNGAQVYIIKSDSVATSENEKFRFQEYAGIVNKRYLKHHGKYQRLLIVRSKEEITNKRLNVTISHHGKSEEGQKFAEHIQSIIGNSTSRKGSIENLSGIFEDGNDLFLAKNALPAISVIDISTGIKKVKQESFSIYSDKKTFATWIRKGMLNDYAELNLEE</sequence>
<organism evidence="3 4">
    <name type="scientific">Croceitalea vernalis</name>
    <dbReference type="NCBI Taxonomy" id="3075599"/>
    <lineage>
        <taxon>Bacteria</taxon>
        <taxon>Pseudomonadati</taxon>
        <taxon>Bacteroidota</taxon>
        <taxon>Flavobacteriia</taxon>
        <taxon>Flavobacteriales</taxon>
        <taxon>Flavobacteriaceae</taxon>
        <taxon>Croceitalea</taxon>
    </lineage>
</organism>
<dbReference type="EMBL" id="JAVRHU010000001">
    <property type="protein sequence ID" value="MDT0620056.1"/>
    <property type="molecule type" value="Genomic_DNA"/>
</dbReference>
<dbReference type="PROSITE" id="PS51782">
    <property type="entry name" value="LYSM"/>
    <property type="match status" value="1"/>
</dbReference>
<dbReference type="RefSeq" id="WP_311383717.1">
    <property type="nucleotide sequence ID" value="NZ_JAVRHU010000001.1"/>
</dbReference>
<dbReference type="Proteomes" id="UP001250662">
    <property type="component" value="Unassembled WGS sequence"/>
</dbReference>
<proteinExistence type="predicted"/>
<protein>
    <recommendedName>
        <fullName evidence="2">LysM domain-containing protein</fullName>
    </recommendedName>
</protein>
<evidence type="ECO:0000313" key="4">
    <source>
        <dbReference type="Proteomes" id="UP001250662"/>
    </source>
</evidence>
<keyword evidence="4" id="KW-1185">Reference proteome</keyword>